<gene>
    <name evidence="3" type="ORF">SAMN06296416_10582</name>
</gene>
<reference evidence="3 4" key="1">
    <citation type="submission" date="2017-09" db="EMBL/GenBank/DDBJ databases">
        <authorList>
            <person name="Ehlers B."/>
            <person name="Leendertz F.H."/>
        </authorList>
    </citation>
    <scope>NUCLEOTIDE SEQUENCE [LARGE SCALE GENOMIC DNA]</scope>
    <source>
        <strain evidence="3 4">CGMCC 1.10978</strain>
    </source>
</reference>
<accession>A0A286D833</accession>
<feature type="region of interest" description="Disordered" evidence="1">
    <location>
        <begin position="27"/>
        <end position="48"/>
    </location>
</feature>
<keyword evidence="2" id="KW-0732">Signal</keyword>
<evidence type="ECO:0000313" key="3">
    <source>
        <dbReference type="EMBL" id="SOD54821.1"/>
    </source>
</evidence>
<feature type="region of interest" description="Disordered" evidence="1">
    <location>
        <begin position="61"/>
        <end position="85"/>
    </location>
</feature>
<dbReference type="PROSITE" id="PS51257">
    <property type="entry name" value="PROKAR_LIPOPROTEIN"/>
    <property type="match status" value="1"/>
</dbReference>
<dbReference type="AlphaFoldDB" id="A0A286D833"/>
<evidence type="ECO:0000313" key="4">
    <source>
        <dbReference type="Proteomes" id="UP000219374"/>
    </source>
</evidence>
<evidence type="ECO:0000256" key="1">
    <source>
        <dbReference type="SAM" id="MobiDB-lite"/>
    </source>
</evidence>
<organism evidence="3 4">
    <name type="scientific">Pseudoxanthomonas wuyuanensis</name>
    <dbReference type="NCBI Taxonomy" id="1073196"/>
    <lineage>
        <taxon>Bacteria</taxon>
        <taxon>Pseudomonadati</taxon>
        <taxon>Pseudomonadota</taxon>
        <taxon>Gammaproteobacteria</taxon>
        <taxon>Lysobacterales</taxon>
        <taxon>Lysobacteraceae</taxon>
        <taxon>Pseudoxanthomonas</taxon>
    </lineage>
</organism>
<protein>
    <recommendedName>
        <fullName evidence="5">Lipoprotein</fullName>
    </recommendedName>
</protein>
<dbReference type="EMBL" id="OCND01000005">
    <property type="protein sequence ID" value="SOD54821.1"/>
    <property type="molecule type" value="Genomic_DNA"/>
</dbReference>
<evidence type="ECO:0000256" key="2">
    <source>
        <dbReference type="SAM" id="SignalP"/>
    </source>
</evidence>
<sequence length="85" mass="8851">MPTLRVRAMNAIRLAAAAAGILLAASACRPPQPPPTDEPPKPQTGARATELRDAIQAPIDKAKAAGDTVQEAAERQRAEIDAATQ</sequence>
<feature type="compositionally biased region" description="Basic and acidic residues" evidence="1">
    <location>
        <begin position="72"/>
        <end position="85"/>
    </location>
</feature>
<feature type="signal peptide" evidence="2">
    <location>
        <begin position="1"/>
        <end position="29"/>
    </location>
</feature>
<dbReference type="Proteomes" id="UP000219374">
    <property type="component" value="Unassembled WGS sequence"/>
</dbReference>
<keyword evidence="4" id="KW-1185">Reference proteome</keyword>
<name>A0A286D833_9GAMM</name>
<feature type="chain" id="PRO_5012222460" description="Lipoprotein" evidence="2">
    <location>
        <begin position="30"/>
        <end position="85"/>
    </location>
</feature>
<proteinExistence type="predicted"/>
<evidence type="ECO:0008006" key="5">
    <source>
        <dbReference type="Google" id="ProtNLM"/>
    </source>
</evidence>